<feature type="transmembrane region" description="Helical" evidence="1">
    <location>
        <begin position="167"/>
        <end position="187"/>
    </location>
</feature>
<evidence type="ECO:0000313" key="3">
    <source>
        <dbReference type="WBParaSite" id="MBELARI_LOCUS3360"/>
    </source>
</evidence>
<dbReference type="InterPro" id="IPR019426">
    <property type="entry name" value="7TM_GPCR_serpentine_rcpt_Srv"/>
</dbReference>
<sequence length="261" mass="29438">MGADSLSPTIQEALSRNGIPTPTFTGNCTSKSGADKCTAKMCQKASVDYTFTYQNTSYTYHTYTKSCQNASTSAIGCTQVSRQTLNGSIGQYTKMFFVTGYYVLSPTGYLSNPLNRLLQTPICYWAEMSLSHVYPVISFLLNMISLAKLIYMRTVKKSQSSGKRMEFNLFLICLASLVVQFALMFYVDYGAFLVDAEYRVFMLNIVSDFGTMSEAWIGIIVSRKLRQHFTSWLFSWKTFSLSLIGYDPTTTDAYQRAYRAN</sequence>
<organism evidence="2 3">
    <name type="scientific">Mesorhabditis belari</name>
    <dbReference type="NCBI Taxonomy" id="2138241"/>
    <lineage>
        <taxon>Eukaryota</taxon>
        <taxon>Metazoa</taxon>
        <taxon>Ecdysozoa</taxon>
        <taxon>Nematoda</taxon>
        <taxon>Chromadorea</taxon>
        <taxon>Rhabditida</taxon>
        <taxon>Rhabditina</taxon>
        <taxon>Rhabditomorpha</taxon>
        <taxon>Rhabditoidea</taxon>
        <taxon>Rhabditidae</taxon>
        <taxon>Mesorhabditinae</taxon>
        <taxon>Mesorhabditis</taxon>
    </lineage>
</organism>
<dbReference type="Pfam" id="PF10323">
    <property type="entry name" value="7TM_GPCR_Srv"/>
    <property type="match status" value="1"/>
</dbReference>
<accession>A0AAF3F8X0</accession>
<dbReference type="WBParaSite" id="MBELARI_LOCUS3360">
    <property type="protein sequence ID" value="MBELARI_LOCUS3360"/>
    <property type="gene ID" value="MBELARI_LOCUS3360"/>
</dbReference>
<keyword evidence="1" id="KW-0472">Membrane</keyword>
<feature type="transmembrane region" description="Helical" evidence="1">
    <location>
        <begin position="132"/>
        <end position="151"/>
    </location>
</feature>
<evidence type="ECO:0008006" key="4">
    <source>
        <dbReference type="Google" id="ProtNLM"/>
    </source>
</evidence>
<dbReference type="AlphaFoldDB" id="A0AAF3F8X0"/>
<evidence type="ECO:0000256" key="1">
    <source>
        <dbReference type="SAM" id="Phobius"/>
    </source>
</evidence>
<reference evidence="3" key="1">
    <citation type="submission" date="2024-02" db="UniProtKB">
        <authorList>
            <consortium name="WormBaseParasite"/>
        </authorList>
    </citation>
    <scope>IDENTIFICATION</scope>
</reference>
<dbReference type="Proteomes" id="UP000887575">
    <property type="component" value="Unassembled WGS sequence"/>
</dbReference>
<keyword evidence="1" id="KW-0812">Transmembrane</keyword>
<proteinExistence type="predicted"/>
<evidence type="ECO:0000313" key="2">
    <source>
        <dbReference type="Proteomes" id="UP000887575"/>
    </source>
</evidence>
<keyword evidence="1" id="KW-1133">Transmembrane helix</keyword>
<feature type="transmembrane region" description="Helical" evidence="1">
    <location>
        <begin position="199"/>
        <end position="221"/>
    </location>
</feature>
<keyword evidence="2" id="KW-1185">Reference proteome</keyword>
<name>A0AAF3F8X0_9BILA</name>
<protein>
    <recommendedName>
        <fullName evidence="4">Serpentine receptor class gamma</fullName>
    </recommendedName>
</protein>